<dbReference type="Proteomes" id="UP000226191">
    <property type="component" value="Unassembled WGS sequence"/>
</dbReference>
<accession>A0A2B7JFL7</accession>
<evidence type="ECO:0000313" key="1">
    <source>
        <dbReference type="EMBL" id="PGF35304.1"/>
    </source>
</evidence>
<gene>
    <name evidence="1" type="ORF">B1B09_06955</name>
</gene>
<dbReference type="AlphaFoldDB" id="A0A2B7JFL7"/>
<dbReference type="EMBL" id="MVCE01000002">
    <property type="protein sequence ID" value="PGF35304.1"/>
    <property type="molecule type" value="Genomic_DNA"/>
</dbReference>
<dbReference type="RefSeq" id="WP_002518548.1">
    <property type="nucleotide sequence ID" value="NZ_AP022844.1"/>
</dbReference>
<organism evidence="1 2">
    <name type="scientific">Cutibacterium acnes</name>
    <name type="common">Propionibacterium acnes</name>
    <dbReference type="NCBI Taxonomy" id="1747"/>
    <lineage>
        <taxon>Bacteria</taxon>
        <taxon>Bacillati</taxon>
        <taxon>Actinomycetota</taxon>
        <taxon>Actinomycetes</taxon>
        <taxon>Propionibacteriales</taxon>
        <taxon>Propionibacteriaceae</taxon>
        <taxon>Cutibacterium</taxon>
    </lineage>
</organism>
<comment type="caution">
    <text evidence="1">The sequence shown here is derived from an EMBL/GenBank/DDBJ whole genome shotgun (WGS) entry which is preliminary data.</text>
</comment>
<evidence type="ECO:0000313" key="2">
    <source>
        <dbReference type="Proteomes" id="UP000226191"/>
    </source>
</evidence>
<dbReference type="GeneID" id="92858288"/>
<protein>
    <submittedName>
        <fullName evidence="1">Uncharacterized protein</fullName>
    </submittedName>
</protein>
<reference evidence="1 2" key="1">
    <citation type="submission" date="2017-02" db="EMBL/GenBank/DDBJ databases">
        <title>Prevalence of linear plasmids in Cutibacterium acnes isolates obtained from cancerous prostatic tissue.</title>
        <authorList>
            <person name="Davidsson S."/>
            <person name="Bruggemann H."/>
        </authorList>
    </citation>
    <scope>NUCLEOTIDE SEQUENCE [LARGE SCALE GENOMIC DNA]</scope>
    <source>
        <strain evidence="1 2">11-78</strain>
    </source>
</reference>
<name>A0A2B7JFL7_CUTAC</name>
<proteinExistence type="predicted"/>
<sequence>MLMILNGTPSYALTSHTSFDVTGIQQLPRHEQSLSRRRYHVRYHVAALTQRASSTISNVNSTCVHTGFRQLYPPPPAQKFTATDIPSLRNNLITDPSHHVPTCFRPSQTELSHDPVSPNFTFHVKHIFIDFSFCRHIVQYLYPPVQP</sequence>